<dbReference type="Proteomes" id="UP000195667">
    <property type="component" value="Unassembled WGS sequence"/>
</dbReference>
<proteinExistence type="predicted"/>
<dbReference type="AlphaFoldDB" id="A0A1R4HFU9"/>
<dbReference type="EMBL" id="FUKI01000142">
    <property type="protein sequence ID" value="SJM95108.1"/>
    <property type="molecule type" value="Genomic_DNA"/>
</dbReference>
<reference evidence="2" key="1">
    <citation type="submission" date="2017-02" db="EMBL/GenBank/DDBJ databases">
        <authorList>
            <person name="Daims H."/>
        </authorList>
    </citation>
    <scope>NUCLEOTIDE SEQUENCE [LARGE SCALE GENOMIC DNA]</scope>
</reference>
<dbReference type="InterPro" id="IPR018636">
    <property type="entry name" value="DUF2058"/>
</dbReference>
<gene>
    <name evidence="1" type="ORF">CRENPOLYSF1_640014</name>
</gene>
<dbReference type="Pfam" id="PF09831">
    <property type="entry name" value="DUF2058"/>
    <property type="match status" value="1"/>
</dbReference>
<evidence type="ECO:0008006" key="3">
    <source>
        <dbReference type="Google" id="ProtNLM"/>
    </source>
</evidence>
<dbReference type="RefSeq" id="WP_087144640.1">
    <property type="nucleotide sequence ID" value="NZ_FUKI01000142.1"/>
</dbReference>
<evidence type="ECO:0000313" key="2">
    <source>
        <dbReference type="Proteomes" id="UP000195667"/>
    </source>
</evidence>
<organism evidence="1 2">
    <name type="scientific">Crenothrix polyspora</name>
    <dbReference type="NCBI Taxonomy" id="360316"/>
    <lineage>
        <taxon>Bacteria</taxon>
        <taxon>Pseudomonadati</taxon>
        <taxon>Pseudomonadota</taxon>
        <taxon>Gammaproteobacteria</taxon>
        <taxon>Methylococcales</taxon>
        <taxon>Crenotrichaceae</taxon>
        <taxon>Crenothrix</taxon>
    </lineage>
</organism>
<dbReference type="OrthoDB" id="5294470at2"/>
<accession>A0A1R4HFU9</accession>
<protein>
    <recommendedName>
        <fullName evidence="3">Nucleoprotein/polynucleotide-associated enzyme</fullName>
    </recommendedName>
</protein>
<evidence type="ECO:0000313" key="1">
    <source>
        <dbReference type="EMBL" id="SJM95108.1"/>
    </source>
</evidence>
<keyword evidence="2" id="KW-1185">Reference proteome</keyword>
<sequence>MTQKKLSLQEQLLKAGLGNATQAKQIKTDKHKQNKLQKNNNIQIVDDIAAQVQQAKTDQLTKDRELNALQKQHIEHKAIQAQIKQLIELNCKPQDPDGLAYRFNDNAKIKTLYVSNQTREHLSKGVLAIVTFNQHYAVVPAEIAEKIRLRDARCVIVFNDAHAINEKTADDPYAAFQVPDDLMW</sequence>
<name>A0A1R4HFU9_9GAMM</name>